<sequence length="389" mass="43555">MPTDIGRCQNIFPIEFAELLAFCYNSYQSITCDTLAMATSSDHPEGPTSPSDVPTKIIRSLRRIDGSLKEIYEDGRERVTSGSVAVTYIPDRQRCMVTWKNRGERILTQVGAAFPQFTVLNNGAVEFYLPEGKSEIMHPPGSPLAERGAETGDVQTSFTLFLSRLHAASGTDTLPTLYAWGESHGFSRQSLYNMISQNRVPGLETLRRFRKATGKPLDWLLGEDVLNPFPQETDSIFAPVQAAPDHLTEEFVLIPRYDVKASAGSGHWHDNGEQAQFCMAFRRHWVENYLHTKKEDLSVVRVHGDSMAPLLQDGDNILVNHSVNSPQDGVYVIRIDGQVLVKQTQVLTGKKLRIVSVNATYESYTVDLSEDNQTDFEIIGKVVWFGRQI</sequence>
<dbReference type="GO" id="GO:0003677">
    <property type="term" value="F:DNA binding"/>
    <property type="evidence" value="ECO:0007669"/>
    <property type="project" value="UniProtKB-KW"/>
</dbReference>
<gene>
    <name evidence="5" type="ORF">CFB84_23095</name>
</gene>
<evidence type="ECO:0000256" key="2">
    <source>
        <dbReference type="ARBA" id="ARBA00023125"/>
    </source>
</evidence>
<accession>A0A228II77</accession>
<evidence type="ECO:0000259" key="4">
    <source>
        <dbReference type="PROSITE" id="PS50943"/>
    </source>
</evidence>
<keyword evidence="3" id="KW-0804">Transcription</keyword>
<dbReference type="PROSITE" id="PS50943">
    <property type="entry name" value="HTH_CROC1"/>
    <property type="match status" value="1"/>
</dbReference>
<dbReference type="PANTHER" id="PTHR40661:SF3">
    <property type="entry name" value="FELS-1 PROPHAGE TRANSCRIPTIONAL REGULATOR"/>
    <property type="match status" value="1"/>
</dbReference>
<keyword evidence="1" id="KW-0805">Transcription regulation</keyword>
<comment type="caution">
    <text evidence="5">The sequence shown here is derived from an EMBL/GenBank/DDBJ whole genome shotgun (WGS) entry which is preliminary data.</text>
</comment>
<organism evidence="5 6">
    <name type="scientific">Burkholderia aenigmatica</name>
    <dbReference type="NCBI Taxonomy" id="2015348"/>
    <lineage>
        <taxon>Bacteria</taxon>
        <taxon>Pseudomonadati</taxon>
        <taxon>Pseudomonadota</taxon>
        <taxon>Betaproteobacteria</taxon>
        <taxon>Burkholderiales</taxon>
        <taxon>Burkholderiaceae</taxon>
        <taxon>Burkholderia</taxon>
        <taxon>Burkholderia cepacia complex</taxon>
    </lineage>
</organism>
<proteinExistence type="predicted"/>
<dbReference type="Pfam" id="PF00717">
    <property type="entry name" value="Peptidase_S24"/>
    <property type="match status" value="1"/>
</dbReference>
<dbReference type="PANTHER" id="PTHR40661">
    <property type="match status" value="1"/>
</dbReference>
<dbReference type="CDD" id="cd06529">
    <property type="entry name" value="S24_LexA-like"/>
    <property type="match status" value="1"/>
</dbReference>
<name>A0A228II77_9BURK</name>
<dbReference type="Gene3D" id="2.10.109.10">
    <property type="entry name" value="Umud Fragment, subunit A"/>
    <property type="match status" value="1"/>
</dbReference>
<dbReference type="SUPFAM" id="SSF51306">
    <property type="entry name" value="LexA/Signal peptidase"/>
    <property type="match status" value="1"/>
</dbReference>
<dbReference type="EMBL" id="NKFA01000008">
    <property type="protein sequence ID" value="OXI42130.1"/>
    <property type="molecule type" value="Genomic_DNA"/>
</dbReference>
<dbReference type="InterPro" id="IPR039418">
    <property type="entry name" value="LexA-like"/>
</dbReference>
<evidence type="ECO:0000313" key="6">
    <source>
        <dbReference type="Proteomes" id="UP000214600"/>
    </source>
</evidence>
<protein>
    <recommendedName>
        <fullName evidence="4">HTH cro/C1-type domain-containing protein</fullName>
    </recommendedName>
</protein>
<dbReference type="InterPro" id="IPR015927">
    <property type="entry name" value="Peptidase_S24_S26A/B/C"/>
</dbReference>
<evidence type="ECO:0000256" key="1">
    <source>
        <dbReference type="ARBA" id="ARBA00023015"/>
    </source>
</evidence>
<feature type="domain" description="HTH cro/C1-type" evidence="4">
    <location>
        <begin position="185"/>
        <end position="220"/>
    </location>
</feature>
<dbReference type="InterPro" id="IPR036286">
    <property type="entry name" value="LexA/Signal_pep-like_sf"/>
</dbReference>
<dbReference type="Proteomes" id="UP000214600">
    <property type="component" value="Unassembled WGS sequence"/>
</dbReference>
<reference evidence="5 6" key="2">
    <citation type="submission" date="2017-08" db="EMBL/GenBank/DDBJ databases">
        <title>WGS of novel Burkholderia cepaca complex species.</title>
        <authorList>
            <person name="Lipuma J."/>
            <person name="Spilker T."/>
        </authorList>
    </citation>
    <scope>NUCLEOTIDE SEQUENCE [LARGE SCALE GENOMIC DNA]</scope>
    <source>
        <strain evidence="5 6">AU17325</strain>
    </source>
</reference>
<evidence type="ECO:0000313" key="5">
    <source>
        <dbReference type="EMBL" id="OXI42130.1"/>
    </source>
</evidence>
<keyword evidence="2" id="KW-0238">DNA-binding</keyword>
<dbReference type="OrthoDB" id="7011085at2"/>
<dbReference type="AlphaFoldDB" id="A0A228II77"/>
<evidence type="ECO:0000256" key="3">
    <source>
        <dbReference type="ARBA" id="ARBA00023163"/>
    </source>
</evidence>
<dbReference type="InterPro" id="IPR001387">
    <property type="entry name" value="Cro/C1-type_HTH"/>
</dbReference>
<reference evidence="6" key="1">
    <citation type="submission" date="2017-06" db="EMBL/GenBank/DDBJ databases">
        <authorList>
            <person name="LiPuma J."/>
            <person name="Spilker T."/>
        </authorList>
    </citation>
    <scope>NUCLEOTIDE SEQUENCE [LARGE SCALE GENOMIC DNA]</scope>
    <source>
        <strain evidence="6">AU17325</strain>
    </source>
</reference>